<dbReference type="PANTHER" id="PTHR11228:SF7">
    <property type="entry name" value="PQQA PEPTIDE CYCLASE"/>
    <property type="match status" value="1"/>
</dbReference>
<dbReference type="EMBL" id="SLTX01000001">
    <property type="protein sequence ID" value="TDB06014.1"/>
    <property type="molecule type" value="Genomic_DNA"/>
</dbReference>
<dbReference type="InterPro" id="IPR013785">
    <property type="entry name" value="Aldolase_TIM"/>
</dbReference>
<dbReference type="KEGG" id="bdh:GV66_04690"/>
<dbReference type="InterPro" id="IPR007197">
    <property type="entry name" value="rSAM"/>
</dbReference>
<keyword evidence="3" id="KW-0479">Metal-binding</keyword>
<keyword evidence="2" id="KW-0949">S-adenosyl-L-methionine</keyword>
<dbReference type="AlphaFoldDB" id="A0A0K2HFY4"/>
<dbReference type="Proteomes" id="UP000283678">
    <property type="component" value="Unassembled WGS sequence"/>
</dbReference>
<dbReference type="GO" id="GO:0003824">
    <property type="term" value="F:catalytic activity"/>
    <property type="evidence" value="ECO:0007669"/>
    <property type="project" value="InterPro"/>
</dbReference>
<evidence type="ECO:0000256" key="3">
    <source>
        <dbReference type="ARBA" id="ARBA00022723"/>
    </source>
</evidence>
<dbReference type="EMBL" id="QRZL01000007">
    <property type="protein sequence ID" value="RGV78047.1"/>
    <property type="molecule type" value="Genomic_DNA"/>
</dbReference>
<sequence>MIGNLKKYIDKASFMEHIDAKLRQNEPMIIDSFVSNKCNLKCRHCYFGDARPISESVSLARWRSFLDEAIGMGMKHFHFSGKESFLDNRIFDILNLLAEYKEDRKIFYGVVSNGMSMDIQGYDEVLATNISYLEISLEGSGKYNDLIRGENGYNTVYELIENVEHRDKINITSTIFDDNGADLLSMLLAYWKLGVDKFNFAPIMYYSPFEMKPLKSLSCESLLGFVSLCLDFMNNDNSSDAIDIRICMTKAMAYELFLKENILTGKIEEYIYRGNKMKYQRGNKVLEFSYPLLSIPFLNELVVTHDGYIISCADDIHYKYLDKIALPNVNIVKNSFAEILQARNEFILCYLDKELSQYTKCL</sequence>
<dbReference type="Gene3D" id="3.20.20.70">
    <property type="entry name" value="Aldolase class I"/>
    <property type="match status" value="1"/>
</dbReference>
<dbReference type="CDD" id="cd01335">
    <property type="entry name" value="Radical_SAM"/>
    <property type="match status" value="1"/>
</dbReference>
<dbReference type="EMBL" id="VVZB01000003">
    <property type="protein sequence ID" value="KAA5384460.1"/>
    <property type="molecule type" value="Genomic_DNA"/>
</dbReference>
<accession>A0A0K2HFY4</accession>
<dbReference type="PANTHER" id="PTHR11228">
    <property type="entry name" value="RADICAL SAM DOMAIN PROTEIN"/>
    <property type="match status" value="1"/>
</dbReference>
<evidence type="ECO:0000313" key="9">
    <source>
        <dbReference type="EMBL" id="TDB06014.1"/>
    </source>
</evidence>
<evidence type="ECO:0000256" key="5">
    <source>
        <dbReference type="ARBA" id="ARBA00023014"/>
    </source>
</evidence>
<evidence type="ECO:0000313" key="12">
    <source>
        <dbReference type="Proteomes" id="UP000347681"/>
    </source>
</evidence>
<feature type="domain" description="Radical SAM core" evidence="6">
    <location>
        <begin position="24"/>
        <end position="245"/>
    </location>
</feature>
<comment type="cofactor">
    <cofactor evidence="1">
        <name>[4Fe-4S] cluster</name>
        <dbReference type="ChEBI" id="CHEBI:49883"/>
    </cofactor>
</comment>
<comment type="caution">
    <text evidence="7">The sequence shown here is derived from an EMBL/GenBank/DDBJ whole genome shotgun (WGS) entry which is preliminary data.</text>
</comment>
<keyword evidence="5" id="KW-0411">Iron-sulfur</keyword>
<reference evidence="9 11" key="3">
    <citation type="journal article" date="2019" name="Nat. Microbiol.">
        <title>Genomic variation and strain-specific functional adaptation in the human gut microbiome during early life.</title>
        <authorList>
            <person name="Vatanen T."/>
            <person name="Plichta D.R."/>
            <person name="Somani J."/>
            <person name="Munch P.C."/>
            <person name="Arthur T.D."/>
            <person name="Hall A.B."/>
            <person name="Rudolf S."/>
            <person name="Oakeley E.J."/>
            <person name="Ke X."/>
            <person name="Young R.A."/>
            <person name="Haiser H.J."/>
            <person name="Kolde R."/>
            <person name="Yassour M."/>
            <person name="Luopajarvi K."/>
            <person name="Siljander H."/>
            <person name="Virtanen S.M."/>
            <person name="Ilonen J."/>
            <person name="Uibo R."/>
            <person name="Tillmann V."/>
            <person name="Mokurov S."/>
            <person name="Dorshakova N."/>
            <person name="Porter J.A."/>
            <person name="McHardy A.C."/>
            <person name="Lahdesmaki H."/>
            <person name="Vlamakis H."/>
            <person name="Huttenhower C."/>
            <person name="Knip M."/>
            <person name="Xavier R.J."/>
        </authorList>
    </citation>
    <scope>NUCLEOTIDE SEQUENCE [LARGE SCALE GENOMIC DNA]</scope>
    <source>
        <strain evidence="9 11">RJX1052</strain>
    </source>
</reference>
<evidence type="ECO:0000256" key="4">
    <source>
        <dbReference type="ARBA" id="ARBA00023004"/>
    </source>
</evidence>
<gene>
    <name evidence="8" type="ORF">DWW04_09025</name>
    <name evidence="9" type="ORF">E1J06_00510</name>
    <name evidence="7" type="ORF">F2Y61_09325</name>
</gene>
<dbReference type="Pfam" id="PF04055">
    <property type="entry name" value="Radical_SAM"/>
    <property type="match status" value="1"/>
</dbReference>
<dbReference type="InterPro" id="IPR050377">
    <property type="entry name" value="Radical_SAM_PqqE_MftC-like"/>
</dbReference>
<evidence type="ECO:0000256" key="1">
    <source>
        <dbReference type="ARBA" id="ARBA00001966"/>
    </source>
</evidence>
<dbReference type="Proteomes" id="UP000347681">
    <property type="component" value="Unassembled WGS sequence"/>
</dbReference>
<dbReference type="InterPro" id="IPR058240">
    <property type="entry name" value="rSAM_sf"/>
</dbReference>
<dbReference type="GO" id="GO:0051536">
    <property type="term" value="F:iron-sulfur cluster binding"/>
    <property type="evidence" value="ECO:0007669"/>
    <property type="project" value="UniProtKB-KW"/>
</dbReference>
<reference evidence="8 10" key="1">
    <citation type="submission" date="2018-08" db="EMBL/GenBank/DDBJ databases">
        <title>A genome reference for cultivated species of the human gut microbiota.</title>
        <authorList>
            <person name="Zou Y."/>
            <person name="Xue W."/>
            <person name="Luo G."/>
        </authorList>
    </citation>
    <scope>NUCLEOTIDE SEQUENCE [LARGE SCALE GENOMIC DNA]</scope>
    <source>
        <strain evidence="8 10">AF14-1AC</strain>
    </source>
</reference>
<evidence type="ECO:0000259" key="6">
    <source>
        <dbReference type="PROSITE" id="PS51918"/>
    </source>
</evidence>
<dbReference type="SFLD" id="SFLDG01067">
    <property type="entry name" value="SPASM/twitch_domain_containing"/>
    <property type="match status" value="1"/>
</dbReference>
<keyword evidence="4" id="KW-0408">Iron</keyword>
<reference evidence="7 12" key="2">
    <citation type="journal article" date="2019" name="Nat. Med.">
        <title>A library of human gut bacterial isolates paired with longitudinal multiomics data enables mechanistic microbiome research.</title>
        <authorList>
            <person name="Poyet M."/>
            <person name="Groussin M."/>
            <person name="Gibbons S.M."/>
            <person name="Avila-Pacheco J."/>
            <person name="Jiang X."/>
            <person name="Kearney S.M."/>
            <person name="Perrotta A.R."/>
            <person name="Berdy B."/>
            <person name="Zhao S."/>
            <person name="Lieberman T.D."/>
            <person name="Swanson P.K."/>
            <person name="Smith M."/>
            <person name="Roesemann S."/>
            <person name="Alexander J.E."/>
            <person name="Rich S.A."/>
            <person name="Livny J."/>
            <person name="Vlamakis H."/>
            <person name="Clish C."/>
            <person name="Bullock K."/>
            <person name="Deik A."/>
            <person name="Scott J."/>
            <person name="Pierce K.A."/>
            <person name="Xavier R.J."/>
            <person name="Alm E.J."/>
        </authorList>
    </citation>
    <scope>NUCLEOTIDE SEQUENCE [LARGE SCALE GENOMIC DNA]</scope>
    <source>
        <strain evidence="7 12">BIOML-A5</strain>
    </source>
</reference>
<proteinExistence type="predicted"/>
<name>A0A0K2HFY4_9BACT</name>
<organism evidence="7 12">
    <name type="scientific">Phocaeicola dorei</name>
    <dbReference type="NCBI Taxonomy" id="357276"/>
    <lineage>
        <taxon>Bacteria</taxon>
        <taxon>Pseudomonadati</taxon>
        <taxon>Bacteroidota</taxon>
        <taxon>Bacteroidia</taxon>
        <taxon>Bacteroidales</taxon>
        <taxon>Bacteroidaceae</taxon>
        <taxon>Phocaeicola</taxon>
    </lineage>
</organism>
<evidence type="ECO:0000256" key="2">
    <source>
        <dbReference type="ARBA" id="ARBA00022691"/>
    </source>
</evidence>
<dbReference type="SUPFAM" id="SSF102114">
    <property type="entry name" value="Radical SAM enzymes"/>
    <property type="match status" value="1"/>
</dbReference>
<dbReference type="GO" id="GO:0046872">
    <property type="term" value="F:metal ion binding"/>
    <property type="evidence" value="ECO:0007669"/>
    <property type="project" value="UniProtKB-KW"/>
</dbReference>
<dbReference type="Proteomes" id="UP000294834">
    <property type="component" value="Unassembled WGS sequence"/>
</dbReference>
<evidence type="ECO:0000313" key="8">
    <source>
        <dbReference type="EMBL" id="RGV78047.1"/>
    </source>
</evidence>
<evidence type="ECO:0000313" key="7">
    <source>
        <dbReference type="EMBL" id="KAA5384460.1"/>
    </source>
</evidence>
<evidence type="ECO:0000313" key="11">
    <source>
        <dbReference type="Proteomes" id="UP000294834"/>
    </source>
</evidence>
<dbReference type="SFLD" id="SFLDS00029">
    <property type="entry name" value="Radical_SAM"/>
    <property type="match status" value="1"/>
</dbReference>
<dbReference type="PROSITE" id="PS51918">
    <property type="entry name" value="RADICAL_SAM"/>
    <property type="match status" value="1"/>
</dbReference>
<protein>
    <submittedName>
        <fullName evidence="7">Radical SAM protein</fullName>
    </submittedName>
</protein>
<dbReference type="RefSeq" id="WP_007847261.1">
    <property type="nucleotide sequence ID" value="NZ_BAABYF010000001.1"/>
</dbReference>
<evidence type="ECO:0000313" key="10">
    <source>
        <dbReference type="Proteomes" id="UP000283678"/>
    </source>
</evidence>